<keyword evidence="4" id="KW-1185">Reference proteome</keyword>
<organism evidence="3 4">
    <name type="scientific">Oceanibaculum indicum P24</name>
    <dbReference type="NCBI Taxonomy" id="1207063"/>
    <lineage>
        <taxon>Bacteria</taxon>
        <taxon>Pseudomonadati</taxon>
        <taxon>Pseudomonadota</taxon>
        <taxon>Alphaproteobacteria</taxon>
        <taxon>Rhodospirillales</taxon>
        <taxon>Oceanibaculaceae</taxon>
        <taxon>Oceanibaculum</taxon>
    </lineage>
</organism>
<evidence type="ECO:0000256" key="1">
    <source>
        <dbReference type="SAM" id="SignalP"/>
    </source>
</evidence>
<proteinExistence type="predicted"/>
<dbReference type="eggNOG" id="COG1651">
    <property type="taxonomic scope" value="Bacteria"/>
</dbReference>
<protein>
    <submittedName>
        <fullName evidence="3">DSBA oxidoreductase</fullName>
    </submittedName>
</protein>
<name>K2JRR4_9PROT</name>
<dbReference type="Gene3D" id="3.40.30.10">
    <property type="entry name" value="Glutaredoxin"/>
    <property type="match status" value="1"/>
</dbReference>
<reference evidence="3 4" key="1">
    <citation type="journal article" date="2012" name="J. Bacteriol.">
        <title>Genome Sequence of Oceanibaculum indicum Type Strain P24.</title>
        <authorList>
            <person name="Lai Q."/>
            <person name="Shao Z."/>
        </authorList>
    </citation>
    <scope>NUCLEOTIDE SEQUENCE [LARGE SCALE GENOMIC DNA]</scope>
    <source>
        <strain evidence="3 4">P24</strain>
    </source>
</reference>
<dbReference type="EMBL" id="AMRL01000042">
    <property type="protein sequence ID" value="EKE67885.1"/>
    <property type="molecule type" value="Genomic_DNA"/>
</dbReference>
<evidence type="ECO:0000313" key="4">
    <source>
        <dbReference type="Proteomes" id="UP000006746"/>
    </source>
</evidence>
<dbReference type="Proteomes" id="UP000006746">
    <property type="component" value="Unassembled WGS sequence"/>
</dbReference>
<keyword evidence="1" id="KW-0732">Signal</keyword>
<dbReference type="SUPFAM" id="SSF52833">
    <property type="entry name" value="Thioredoxin-like"/>
    <property type="match status" value="1"/>
</dbReference>
<dbReference type="Pfam" id="PF13462">
    <property type="entry name" value="Thioredoxin_4"/>
    <property type="match status" value="1"/>
</dbReference>
<dbReference type="STRING" id="1207063.P24_18234"/>
<dbReference type="InterPro" id="IPR036249">
    <property type="entry name" value="Thioredoxin-like_sf"/>
</dbReference>
<evidence type="ECO:0000313" key="3">
    <source>
        <dbReference type="EMBL" id="EKE67885.1"/>
    </source>
</evidence>
<feature type="signal peptide" evidence="1">
    <location>
        <begin position="1"/>
        <end position="20"/>
    </location>
</feature>
<dbReference type="InterPro" id="IPR012336">
    <property type="entry name" value="Thioredoxin-like_fold"/>
</dbReference>
<dbReference type="AlphaFoldDB" id="K2JRR4"/>
<evidence type="ECO:0000259" key="2">
    <source>
        <dbReference type="Pfam" id="PF13462"/>
    </source>
</evidence>
<accession>K2JRR4</accession>
<feature type="domain" description="Thioredoxin-like fold" evidence="2">
    <location>
        <begin position="49"/>
        <end position="199"/>
    </location>
</feature>
<gene>
    <name evidence="3" type="ORF">P24_18234</name>
</gene>
<sequence length="217" mass="23541">MITRRTLVLGVAAASLGGFAAAALLARRQQEQKSTPLSLPPGSSLVRDYSPVLGRKDTPVTVVEFFDPACEACRAFHPIVKRILGTYPQQVRVILRYATFHQGSDEVVSMLEAARLQDMFEAVLEAVLEAQPAWAAHDQPRLNIAWDAAARAGLDVDRARRERMLPGLVARLNQDAADVAALGIRQTPTFFINGKPLPSFGSEQLLEAVASEVQALG</sequence>
<feature type="chain" id="PRO_5003859229" evidence="1">
    <location>
        <begin position="21"/>
        <end position="217"/>
    </location>
</feature>
<comment type="caution">
    <text evidence="3">The sequence shown here is derived from an EMBL/GenBank/DDBJ whole genome shotgun (WGS) entry which is preliminary data.</text>
</comment>